<reference evidence="1 2" key="1">
    <citation type="journal article" date="2008" name="Nature">
        <title>The genome of Laccaria bicolor provides insights into mycorrhizal symbiosis.</title>
        <authorList>
            <person name="Martin F."/>
            <person name="Aerts A."/>
            <person name="Ahren D."/>
            <person name="Brun A."/>
            <person name="Danchin E.G.J."/>
            <person name="Duchaussoy F."/>
            <person name="Gibon J."/>
            <person name="Kohler A."/>
            <person name="Lindquist E."/>
            <person name="Pereda V."/>
            <person name="Salamov A."/>
            <person name="Shapiro H.J."/>
            <person name="Wuyts J."/>
            <person name="Blaudez D."/>
            <person name="Buee M."/>
            <person name="Brokstein P."/>
            <person name="Canbaeck B."/>
            <person name="Cohen D."/>
            <person name="Courty P.E."/>
            <person name="Coutinho P.M."/>
            <person name="Delaruelle C."/>
            <person name="Detter J.C."/>
            <person name="Deveau A."/>
            <person name="DiFazio S."/>
            <person name="Duplessis S."/>
            <person name="Fraissinet-Tachet L."/>
            <person name="Lucic E."/>
            <person name="Frey-Klett P."/>
            <person name="Fourrey C."/>
            <person name="Feussner I."/>
            <person name="Gay G."/>
            <person name="Grimwood J."/>
            <person name="Hoegger P.J."/>
            <person name="Jain P."/>
            <person name="Kilaru S."/>
            <person name="Labbe J."/>
            <person name="Lin Y.C."/>
            <person name="Legue V."/>
            <person name="Le Tacon F."/>
            <person name="Marmeisse R."/>
            <person name="Melayah D."/>
            <person name="Montanini B."/>
            <person name="Muratet M."/>
            <person name="Nehls U."/>
            <person name="Niculita-Hirzel H."/>
            <person name="Oudot-Le Secq M.P."/>
            <person name="Peter M."/>
            <person name="Quesneville H."/>
            <person name="Rajashekar B."/>
            <person name="Reich M."/>
            <person name="Rouhier N."/>
            <person name="Schmutz J."/>
            <person name="Yin T."/>
            <person name="Chalot M."/>
            <person name="Henrissat B."/>
            <person name="Kuees U."/>
            <person name="Lucas S."/>
            <person name="Van de Peer Y."/>
            <person name="Podila G.K."/>
            <person name="Polle A."/>
            <person name="Pukkila P.J."/>
            <person name="Richardson P.M."/>
            <person name="Rouze P."/>
            <person name="Sanders I.R."/>
            <person name="Stajich J.E."/>
            <person name="Tunlid A."/>
            <person name="Tuskan G."/>
            <person name="Grigoriev I.V."/>
        </authorList>
    </citation>
    <scope>NUCLEOTIDE SEQUENCE [LARGE SCALE GENOMIC DNA]</scope>
    <source>
        <strain evidence="2">S238N-H82 / ATCC MYA-4686</strain>
    </source>
</reference>
<dbReference type="KEGG" id="lbc:LACBIDRAFT_326066"/>
<dbReference type="RefSeq" id="XP_001879693.1">
    <property type="nucleotide sequence ID" value="XM_001879658.1"/>
</dbReference>
<dbReference type="InParanoid" id="B0D769"/>
<organism evidence="2">
    <name type="scientific">Laccaria bicolor (strain S238N-H82 / ATCC MYA-4686)</name>
    <name type="common">Bicoloured deceiver</name>
    <name type="synonym">Laccaria laccata var. bicolor</name>
    <dbReference type="NCBI Taxonomy" id="486041"/>
    <lineage>
        <taxon>Eukaryota</taxon>
        <taxon>Fungi</taxon>
        <taxon>Dikarya</taxon>
        <taxon>Basidiomycota</taxon>
        <taxon>Agaricomycotina</taxon>
        <taxon>Agaricomycetes</taxon>
        <taxon>Agaricomycetidae</taxon>
        <taxon>Agaricales</taxon>
        <taxon>Agaricineae</taxon>
        <taxon>Hydnangiaceae</taxon>
        <taxon>Laccaria</taxon>
    </lineage>
</organism>
<accession>B0D769</accession>
<keyword evidence="2" id="KW-1185">Reference proteome</keyword>
<dbReference type="Proteomes" id="UP000001194">
    <property type="component" value="Unassembled WGS sequence"/>
</dbReference>
<gene>
    <name evidence="1" type="ORF">LACBIDRAFT_326066</name>
</gene>
<dbReference type="GeneID" id="6075687"/>
<name>B0D769_LACBS</name>
<dbReference type="EMBL" id="DS547099">
    <property type="protein sequence ID" value="EDR09344.1"/>
    <property type="molecule type" value="Genomic_DNA"/>
</dbReference>
<sequence>MCRAWVAAGVVPVVVRTEEWGGGAYVPLAHDVATSWALSLVLGPSFRAGGVIVVSVGVVRRDNMARPQLSLTHTIFHWTGTGLRKVAGSPVGVQWTGLDWTPVDWAFCQPIWPGKRATGIHWNPLESTGVHMDYVGEGKDLPEGIEEARITRIHDHDPHDDQSLLQ</sequence>
<evidence type="ECO:0000313" key="1">
    <source>
        <dbReference type="EMBL" id="EDR09344.1"/>
    </source>
</evidence>
<proteinExistence type="predicted"/>
<dbReference type="AlphaFoldDB" id="B0D769"/>
<dbReference type="HOGENOM" id="CLU_127788_0_0_1"/>
<evidence type="ECO:0000313" key="2">
    <source>
        <dbReference type="Proteomes" id="UP000001194"/>
    </source>
</evidence>
<protein>
    <submittedName>
        <fullName evidence="1">Predicted protein</fullName>
    </submittedName>
</protein>